<evidence type="ECO:0000313" key="4">
    <source>
        <dbReference type="Proteomes" id="UP001224775"/>
    </source>
</evidence>
<feature type="chain" id="PRO_5042096948" description="Calmodulin-lysine N-methyltransferase" evidence="2">
    <location>
        <begin position="26"/>
        <end position="355"/>
    </location>
</feature>
<dbReference type="Pfam" id="PF10294">
    <property type="entry name" value="Methyltransf_16"/>
    <property type="match status" value="1"/>
</dbReference>
<dbReference type="PANTHER" id="PTHR14614">
    <property type="entry name" value="HEPATOCELLULAR CARCINOMA-ASSOCIATED ANTIGEN"/>
    <property type="match status" value="1"/>
</dbReference>
<dbReference type="Proteomes" id="UP001224775">
    <property type="component" value="Unassembled WGS sequence"/>
</dbReference>
<keyword evidence="4" id="KW-1185">Reference proteome</keyword>
<organism evidence="3 4">
    <name type="scientific">Skeletonema marinoi</name>
    <dbReference type="NCBI Taxonomy" id="267567"/>
    <lineage>
        <taxon>Eukaryota</taxon>
        <taxon>Sar</taxon>
        <taxon>Stramenopiles</taxon>
        <taxon>Ochrophyta</taxon>
        <taxon>Bacillariophyta</taxon>
        <taxon>Coscinodiscophyceae</taxon>
        <taxon>Thalassiosirophycidae</taxon>
        <taxon>Thalassiosirales</taxon>
        <taxon>Skeletonemataceae</taxon>
        <taxon>Skeletonema</taxon>
        <taxon>Skeletonema marinoi-dohrnii complex</taxon>
    </lineage>
</organism>
<proteinExistence type="predicted"/>
<dbReference type="CDD" id="cd02440">
    <property type="entry name" value="AdoMet_MTases"/>
    <property type="match status" value="1"/>
</dbReference>
<evidence type="ECO:0000313" key="3">
    <source>
        <dbReference type="EMBL" id="KAK1745162.1"/>
    </source>
</evidence>
<evidence type="ECO:0008006" key="5">
    <source>
        <dbReference type="Google" id="ProtNLM"/>
    </source>
</evidence>
<gene>
    <name evidence="3" type="ORF">QTG54_004453</name>
</gene>
<dbReference type="InterPro" id="IPR029063">
    <property type="entry name" value="SAM-dependent_MTases_sf"/>
</dbReference>
<dbReference type="SUPFAM" id="SSF53335">
    <property type="entry name" value="S-adenosyl-L-methionine-dependent methyltransferases"/>
    <property type="match status" value="1"/>
</dbReference>
<evidence type="ECO:0000256" key="2">
    <source>
        <dbReference type="SAM" id="SignalP"/>
    </source>
</evidence>
<dbReference type="EMBL" id="JATAAI010000006">
    <property type="protein sequence ID" value="KAK1745162.1"/>
    <property type="molecule type" value="Genomic_DNA"/>
</dbReference>
<sequence>MKSIAHLSLFVHVILFLHRLHLCFSFSIAGRRLLPTEMRSVAGDGDGDDNGGEHGTGLRRGTTYSWANPKLQTTKDSAKQSGNHTDPEYKRIQFGGCGSILVHSGTSSRVTSLQHTGLSLWSAAYVMSYYIDDMWIQDIKCSNNELNKWTVLDLGAGLGLCSAVAAKHGMNIISTDSDSQALVLLEENVRRNCNEDNGNTSVHTLDWISAAEQADMTTNPVFEELEKYGGSDLVILSDVIYSATKPAWKALIVLLQKLRSQRMRLLCNSPATVERKRCDSTHTPASDPLVLLSYTQRRRDMSPQDEAEFFTMLRKAGMEAVLVPSGQIPHGETYMLTTLFELRWVISFKKCDGFV</sequence>
<evidence type="ECO:0000256" key="1">
    <source>
        <dbReference type="SAM" id="MobiDB-lite"/>
    </source>
</evidence>
<keyword evidence="2" id="KW-0732">Signal</keyword>
<reference evidence="3" key="1">
    <citation type="submission" date="2023-06" db="EMBL/GenBank/DDBJ databases">
        <title>Survivors Of The Sea: Transcriptome response of Skeletonema marinoi to long-term dormancy.</title>
        <authorList>
            <person name="Pinder M.I.M."/>
            <person name="Kourtchenko O."/>
            <person name="Robertson E.K."/>
            <person name="Larsson T."/>
            <person name="Maumus F."/>
            <person name="Osuna-Cruz C.M."/>
            <person name="Vancaester E."/>
            <person name="Stenow R."/>
            <person name="Vandepoele K."/>
            <person name="Ploug H."/>
            <person name="Bruchert V."/>
            <person name="Godhe A."/>
            <person name="Topel M."/>
        </authorList>
    </citation>
    <scope>NUCLEOTIDE SEQUENCE</scope>
    <source>
        <strain evidence="3">R05AC</strain>
    </source>
</reference>
<feature type="signal peptide" evidence="2">
    <location>
        <begin position="1"/>
        <end position="25"/>
    </location>
</feature>
<accession>A0AAD8YH09</accession>
<feature type="region of interest" description="Disordered" evidence="1">
    <location>
        <begin position="42"/>
        <end position="63"/>
    </location>
</feature>
<comment type="caution">
    <text evidence="3">The sequence shown here is derived from an EMBL/GenBank/DDBJ whole genome shotgun (WGS) entry which is preliminary data.</text>
</comment>
<dbReference type="Gene3D" id="3.40.50.150">
    <property type="entry name" value="Vaccinia Virus protein VP39"/>
    <property type="match status" value="1"/>
</dbReference>
<name>A0AAD8YH09_9STRA</name>
<dbReference type="InterPro" id="IPR019410">
    <property type="entry name" value="Methyltransf_16"/>
</dbReference>
<dbReference type="AlphaFoldDB" id="A0AAD8YH09"/>
<protein>
    <recommendedName>
        <fullName evidence="5">Calmodulin-lysine N-methyltransferase</fullName>
    </recommendedName>
</protein>